<dbReference type="Gramene" id="PGSC0003DMT400085398">
    <property type="protein sequence ID" value="PGSC0003DMT400085398"/>
    <property type="gene ID" value="PGSC0003DMG400034969"/>
</dbReference>
<reference evidence="2" key="2">
    <citation type="submission" date="2015-06" db="UniProtKB">
        <authorList>
            <consortium name="EnsemblPlants"/>
        </authorList>
    </citation>
    <scope>IDENTIFICATION</scope>
    <source>
        <strain evidence="2">DM1-3 516 R44</strain>
    </source>
</reference>
<evidence type="ECO:0000313" key="3">
    <source>
        <dbReference type="Proteomes" id="UP000011115"/>
    </source>
</evidence>
<reference evidence="3" key="1">
    <citation type="journal article" date="2011" name="Nature">
        <title>Genome sequence and analysis of the tuber crop potato.</title>
        <authorList>
            <consortium name="The Potato Genome Sequencing Consortium"/>
        </authorList>
    </citation>
    <scope>NUCLEOTIDE SEQUENCE [LARGE SCALE GENOMIC DNA]</scope>
    <source>
        <strain evidence="3">cv. DM1-3 516 R44</strain>
    </source>
</reference>
<feature type="region of interest" description="Disordered" evidence="1">
    <location>
        <begin position="1"/>
        <end position="88"/>
    </location>
</feature>
<feature type="compositionally biased region" description="Polar residues" evidence="1">
    <location>
        <begin position="78"/>
        <end position="88"/>
    </location>
</feature>
<dbReference type="PaxDb" id="4113-PGSC0003DMT400085398"/>
<dbReference type="EnsemblPlants" id="PGSC0003DMT400085398">
    <property type="protein sequence ID" value="PGSC0003DMT400085398"/>
    <property type="gene ID" value="PGSC0003DMG400034969"/>
</dbReference>
<protein>
    <submittedName>
        <fullName evidence="2">Uncharacterized protein</fullName>
    </submittedName>
</protein>
<evidence type="ECO:0000313" key="2">
    <source>
        <dbReference type="EnsemblPlants" id="PGSC0003DMT400085398"/>
    </source>
</evidence>
<keyword evidence="3" id="KW-1185">Reference proteome</keyword>
<dbReference type="Proteomes" id="UP000011115">
    <property type="component" value="Unassembled WGS sequence"/>
</dbReference>
<sequence>MDSGSENLTFSLKNGGKLSRKPLVASISPQQPRPDGSNPALAACTKTVNKFKNSKPPFHNTPSSHDTQNIPVHAKISFGSSTGPNSIS</sequence>
<organism evidence="2 3">
    <name type="scientific">Solanum tuberosum</name>
    <name type="common">Potato</name>
    <dbReference type="NCBI Taxonomy" id="4113"/>
    <lineage>
        <taxon>Eukaryota</taxon>
        <taxon>Viridiplantae</taxon>
        <taxon>Streptophyta</taxon>
        <taxon>Embryophyta</taxon>
        <taxon>Tracheophyta</taxon>
        <taxon>Spermatophyta</taxon>
        <taxon>Magnoliopsida</taxon>
        <taxon>eudicotyledons</taxon>
        <taxon>Gunneridae</taxon>
        <taxon>Pentapetalae</taxon>
        <taxon>asterids</taxon>
        <taxon>lamiids</taxon>
        <taxon>Solanales</taxon>
        <taxon>Solanaceae</taxon>
        <taxon>Solanoideae</taxon>
        <taxon>Solaneae</taxon>
        <taxon>Solanum</taxon>
    </lineage>
</organism>
<evidence type="ECO:0000256" key="1">
    <source>
        <dbReference type="SAM" id="MobiDB-lite"/>
    </source>
</evidence>
<feature type="compositionally biased region" description="Polar residues" evidence="1">
    <location>
        <begin position="1"/>
        <end position="12"/>
    </location>
</feature>
<dbReference type="HOGENOM" id="CLU_161664_0_0_1"/>
<accession>M1D9F1</accession>
<dbReference type="InParanoid" id="M1D9F1"/>
<name>M1D9F1_SOLTU</name>
<dbReference type="AlphaFoldDB" id="M1D9F1"/>
<proteinExistence type="predicted"/>
<feature type="compositionally biased region" description="Polar residues" evidence="1">
    <location>
        <begin position="60"/>
        <end position="70"/>
    </location>
</feature>